<dbReference type="Proteomes" id="UP001454036">
    <property type="component" value="Unassembled WGS sequence"/>
</dbReference>
<name>A0AAV3R956_LITER</name>
<protein>
    <submittedName>
        <fullName evidence="1">Uncharacterized protein</fullName>
    </submittedName>
</protein>
<evidence type="ECO:0000313" key="2">
    <source>
        <dbReference type="Proteomes" id="UP001454036"/>
    </source>
</evidence>
<proteinExistence type="predicted"/>
<dbReference type="EMBL" id="BAABME010008365">
    <property type="protein sequence ID" value="GAA0172934.1"/>
    <property type="molecule type" value="Genomic_DNA"/>
</dbReference>
<sequence length="164" mass="18670">MVTFRMTNFVVHDPLWRGSAPKRPEIGRGDFGGLCWSKNLWVGQGNSVERHIFQSRHHSTSIEVVSFQTFKSCIASQDVSWGDELVLSGEFKYRKGYWEWTKDILSKCGKTLASASIYNFVYVSLYTYDRLPGVVCAFCQNWNPSTNTLIIATFKGITSAHLEK</sequence>
<comment type="caution">
    <text evidence="1">The sequence shown here is derived from an EMBL/GenBank/DDBJ whole genome shotgun (WGS) entry which is preliminary data.</text>
</comment>
<dbReference type="AlphaFoldDB" id="A0AAV3R956"/>
<accession>A0AAV3R956</accession>
<evidence type="ECO:0000313" key="1">
    <source>
        <dbReference type="EMBL" id="GAA0172934.1"/>
    </source>
</evidence>
<reference evidence="1 2" key="1">
    <citation type="submission" date="2024-01" db="EMBL/GenBank/DDBJ databases">
        <title>The complete chloroplast genome sequence of Lithospermum erythrorhizon: insights into the phylogenetic relationship among Boraginaceae species and the maternal lineages of purple gromwells.</title>
        <authorList>
            <person name="Okada T."/>
            <person name="Watanabe K."/>
        </authorList>
    </citation>
    <scope>NUCLEOTIDE SEQUENCE [LARGE SCALE GENOMIC DNA]</scope>
</reference>
<keyword evidence="2" id="KW-1185">Reference proteome</keyword>
<gene>
    <name evidence="1" type="ORF">LIER_26660</name>
</gene>
<organism evidence="1 2">
    <name type="scientific">Lithospermum erythrorhizon</name>
    <name type="common">Purple gromwell</name>
    <name type="synonym">Lithospermum officinale var. erythrorhizon</name>
    <dbReference type="NCBI Taxonomy" id="34254"/>
    <lineage>
        <taxon>Eukaryota</taxon>
        <taxon>Viridiplantae</taxon>
        <taxon>Streptophyta</taxon>
        <taxon>Embryophyta</taxon>
        <taxon>Tracheophyta</taxon>
        <taxon>Spermatophyta</taxon>
        <taxon>Magnoliopsida</taxon>
        <taxon>eudicotyledons</taxon>
        <taxon>Gunneridae</taxon>
        <taxon>Pentapetalae</taxon>
        <taxon>asterids</taxon>
        <taxon>lamiids</taxon>
        <taxon>Boraginales</taxon>
        <taxon>Boraginaceae</taxon>
        <taxon>Boraginoideae</taxon>
        <taxon>Lithospermeae</taxon>
        <taxon>Lithospermum</taxon>
    </lineage>
</organism>